<name>A0A521CU70_9BACL</name>
<feature type="binding site" evidence="7">
    <location>
        <position position="347"/>
    </location>
    <ligand>
        <name>substrate</name>
    </ligand>
</feature>
<feature type="domain" description="Glucose-6-phosphate dehydrogenase C-terminal" evidence="9">
    <location>
        <begin position="197"/>
        <end position="492"/>
    </location>
</feature>
<dbReference type="Pfam" id="PF02781">
    <property type="entry name" value="G6PD_C"/>
    <property type="match status" value="1"/>
</dbReference>
<comment type="similarity">
    <text evidence="2 7">Belongs to the glucose-6-phosphate dehydrogenase family.</text>
</comment>
<dbReference type="RefSeq" id="WP_425462694.1">
    <property type="nucleotide sequence ID" value="NZ_FXTI01000004.1"/>
</dbReference>
<dbReference type="InterPro" id="IPR022674">
    <property type="entry name" value="G6P_DH_NAD-bd"/>
</dbReference>
<keyword evidence="4 7" id="KW-0521">NADP</keyword>
<gene>
    <name evidence="7" type="primary">zwf</name>
    <name evidence="10" type="ORF">SAMN06264849_104153</name>
</gene>
<feature type="binding site" evidence="7">
    <location>
        <position position="155"/>
    </location>
    <ligand>
        <name>NADP(+)</name>
        <dbReference type="ChEBI" id="CHEBI:58349"/>
    </ligand>
</feature>
<feature type="binding site" evidence="7">
    <location>
        <position position="223"/>
    </location>
    <ligand>
        <name>substrate</name>
    </ligand>
</feature>
<dbReference type="GO" id="GO:0004345">
    <property type="term" value="F:glucose-6-phosphate dehydrogenase activity"/>
    <property type="evidence" value="ECO:0007669"/>
    <property type="project" value="UniProtKB-UniRule"/>
</dbReference>
<dbReference type="GO" id="GO:0009051">
    <property type="term" value="P:pentose-phosphate shunt, oxidative branch"/>
    <property type="evidence" value="ECO:0007669"/>
    <property type="project" value="TreeGrafter"/>
</dbReference>
<dbReference type="Gene3D" id="3.40.50.720">
    <property type="entry name" value="NAD(P)-binding Rossmann-like Domain"/>
    <property type="match status" value="1"/>
</dbReference>
<dbReference type="UniPathway" id="UPA00115">
    <property type="reaction ID" value="UER00408"/>
</dbReference>
<evidence type="ECO:0000256" key="4">
    <source>
        <dbReference type="ARBA" id="ARBA00022857"/>
    </source>
</evidence>
<comment type="caution">
    <text evidence="7">Lacks conserved residue(s) required for the propagation of feature annotation.</text>
</comment>
<keyword evidence="11" id="KW-1185">Reference proteome</keyword>
<sequence>MSNKKKNPFVMVLFGGAGDLAKRKLFPALYGLYRNGFIHEHFSVIGLGRSRKGQEEYRQIVRQSVNEHFRMSVNDPEELNSFSMKFDYISLDVHDLDGYQRLREWLEIREKEVNIPVNRLFYLAISPKLFGQVSKNLKIAGLTEGNGWNRLVIEKPFGHDYESAKELNNQIRTSFAEEEIYRIDHYLGKEMVQNIQMIRFANTLFENMWNNRYISNIQITASETVGVGDRAQYYDHAGALRDMVQNHILQMVTLVAMEPPSRLKPEAIHDEKVKVLRSLRRWKNEDVLQNMIRGQYTKGFIGGQPLPSYREEEGVQNDSVNETFVSGRLLIDNFRWSGVPFYIRTGKRMYRKETVVVVQFKNVPDNLYFNKNNALEPNLLIININPKEGLSLQINAKQPGTVSEVVPIRMDFCHDSKEGLPEAYESLLHDATEGDRTYFTHWEEVALAWKFIDPIRKVWDGLDESTLSYYEAGSTGPKESDLLLKKEGFHWHDLGEQHGSSK</sequence>
<feature type="binding site" evidence="7">
    <location>
        <position position="49"/>
    </location>
    <ligand>
        <name>NADP(+)</name>
        <dbReference type="ChEBI" id="CHEBI:58349"/>
    </ligand>
</feature>
<dbReference type="GO" id="GO:0005829">
    <property type="term" value="C:cytosol"/>
    <property type="evidence" value="ECO:0007669"/>
    <property type="project" value="TreeGrafter"/>
</dbReference>
<proteinExistence type="inferred from homology"/>
<keyword evidence="6 7" id="KW-0119">Carbohydrate metabolism</keyword>
<feature type="active site" description="Proton acceptor" evidence="7">
    <location>
        <position position="247"/>
    </location>
</feature>
<dbReference type="SUPFAM" id="SSF55347">
    <property type="entry name" value="Glyceraldehyde-3-phosphate dehydrogenase-like, C-terminal domain"/>
    <property type="match status" value="1"/>
</dbReference>
<dbReference type="InterPro" id="IPR019796">
    <property type="entry name" value="G6P_DH_AS"/>
</dbReference>
<comment type="pathway">
    <text evidence="1 7">Carbohydrate degradation; pentose phosphate pathway; D-ribulose 5-phosphate from D-glucose 6-phosphate (oxidative stage): step 1/3.</text>
</comment>
<keyword evidence="3 7" id="KW-0313">Glucose metabolism</keyword>
<feature type="domain" description="Glucose-6-phosphate dehydrogenase NAD-binding" evidence="8">
    <location>
        <begin position="12"/>
        <end position="194"/>
    </location>
</feature>
<dbReference type="PRINTS" id="PR00079">
    <property type="entry name" value="G6PDHDRGNASE"/>
</dbReference>
<evidence type="ECO:0000313" key="10">
    <source>
        <dbReference type="EMBL" id="SMO62281.1"/>
    </source>
</evidence>
<evidence type="ECO:0000313" key="11">
    <source>
        <dbReference type="Proteomes" id="UP000315636"/>
    </source>
</evidence>
<dbReference type="Proteomes" id="UP000315636">
    <property type="component" value="Unassembled WGS sequence"/>
</dbReference>
<dbReference type="PROSITE" id="PS00069">
    <property type="entry name" value="G6P_DEHYDROGENASE"/>
    <property type="match status" value="1"/>
</dbReference>
<dbReference type="PANTHER" id="PTHR23429:SF0">
    <property type="entry name" value="GLUCOSE-6-PHOSPHATE 1-DEHYDROGENASE"/>
    <property type="match status" value="1"/>
</dbReference>
<evidence type="ECO:0000259" key="8">
    <source>
        <dbReference type="Pfam" id="PF00479"/>
    </source>
</evidence>
<evidence type="ECO:0000256" key="5">
    <source>
        <dbReference type="ARBA" id="ARBA00023002"/>
    </source>
</evidence>
<feature type="binding site" evidence="7">
    <location>
        <position position="352"/>
    </location>
    <ligand>
        <name>substrate</name>
    </ligand>
</feature>
<evidence type="ECO:0000256" key="7">
    <source>
        <dbReference type="HAMAP-Rule" id="MF_00966"/>
    </source>
</evidence>
<feature type="binding site" evidence="7">
    <location>
        <begin position="92"/>
        <end position="93"/>
    </location>
    <ligand>
        <name>NADP(+)</name>
        <dbReference type="ChEBI" id="CHEBI:58349"/>
    </ligand>
</feature>
<keyword evidence="5 7" id="KW-0560">Oxidoreductase</keyword>
<dbReference type="EMBL" id="FXTI01000004">
    <property type="protein sequence ID" value="SMO62281.1"/>
    <property type="molecule type" value="Genomic_DNA"/>
</dbReference>
<dbReference type="HAMAP" id="MF_00966">
    <property type="entry name" value="G6PD"/>
    <property type="match status" value="1"/>
</dbReference>
<evidence type="ECO:0000256" key="2">
    <source>
        <dbReference type="ARBA" id="ARBA00009975"/>
    </source>
</evidence>
<feature type="binding site" evidence="7">
    <location>
        <position position="242"/>
    </location>
    <ligand>
        <name>substrate</name>
    </ligand>
</feature>
<dbReference type="InterPro" id="IPR001282">
    <property type="entry name" value="G6P_DH"/>
</dbReference>
<evidence type="ECO:0000259" key="9">
    <source>
        <dbReference type="Pfam" id="PF02781"/>
    </source>
</evidence>
<protein>
    <recommendedName>
        <fullName evidence="7">Glucose-6-phosphate 1-dehydrogenase</fullName>
        <shortName evidence="7">G6PD</shortName>
        <ecNumber evidence="7">1.1.1.49</ecNumber>
    </recommendedName>
</protein>
<feature type="binding site" evidence="7">
    <location>
        <position position="189"/>
    </location>
    <ligand>
        <name>substrate</name>
    </ligand>
</feature>
<dbReference type="SUPFAM" id="SSF51735">
    <property type="entry name" value="NAD(P)-binding Rossmann-fold domains"/>
    <property type="match status" value="1"/>
</dbReference>
<accession>A0A521CU70</accession>
<dbReference type="AlphaFoldDB" id="A0A521CU70"/>
<dbReference type="PIRSF" id="PIRSF000110">
    <property type="entry name" value="G6PD"/>
    <property type="match status" value="1"/>
</dbReference>
<reference evidence="10 11" key="1">
    <citation type="submission" date="2017-05" db="EMBL/GenBank/DDBJ databases">
        <authorList>
            <person name="Varghese N."/>
            <person name="Submissions S."/>
        </authorList>
    </citation>
    <scope>NUCLEOTIDE SEQUENCE [LARGE SCALE GENOMIC DNA]</scope>
    <source>
        <strain evidence="10 11">DSM 45474</strain>
    </source>
</reference>
<dbReference type="Pfam" id="PF00479">
    <property type="entry name" value="G6PD_N"/>
    <property type="match status" value="1"/>
</dbReference>
<evidence type="ECO:0000256" key="6">
    <source>
        <dbReference type="ARBA" id="ARBA00023277"/>
    </source>
</evidence>
<dbReference type="EC" id="1.1.1.49" evidence="7"/>
<dbReference type="GO" id="GO:0050661">
    <property type="term" value="F:NADP binding"/>
    <property type="evidence" value="ECO:0007669"/>
    <property type="project" value="UniProtKB-UniRule"/>
</dbReference>
<evidence type="ECO:0000256" key="1">
    <source>
        <dbReference type="ARBA" id="ARBA00004937"/>
    </source>
</evidence>
<organism evidence="10 11">
    <name type="scientific">Melghirimyces algeriensis</name>
    <dbReference type="NCBI Taxonomy" id="910412"/>
    <lineage>
        <taxon>Bacteria</taxon>
        <taxon>Bacillati</taxon>
        <taxon>Bacillota</taxon>
        <taxon>Bacilli</taxon>
        <taxon>Bacillales</taxon>
        <taxon>Thermoactinomycetaceae</taxon>
        <taxon>Melghirimyces</taxon>
    </lineage>
</organism>
<dbReference type="Gene3D" id="3.30.360.10">
    <property type="entry name" value="Dihydrodipicolinate Reductase, domain 2"/>
    <property type="match status" value="1"/>
</dbReference>
<dbReference type="InterPro" id="IPR022675">
    <property type="entry name" value="G6P_DH_C"/>
</dbReference>
<dbReference type="GO" id="GO:0006006">
    <property type="term" value="P:glucose metabolic process"/>
    <property type="evidence" value="ECO:0007669"/>
    <property type="project" value="UniProtKB-KW"/>
</dbReference>
<feature type="binding site" evidence="7">
    <location>
        <position position="185"/>
    </location>
    <ligand>
        <name>substrate</name>
    </ligand>
</feature>
<evidence type="ECO:0000256" key="3">
    <source>
        <dbReference type="ARBA" id="ARBA00022526"/>
    </source>
</evidence>
<dbReference type="PANTHER" id="PTHR23429">
    <property type="entry name" value="GLUCOSE-6-PHOSPHATE 1-DEHYDROGENASE G6PD"/>
    <property type="match status" value="1"/>
</dbReference>
<dbReference type="NCBIfam" id="TIGR00871">
    <property type="entry name" value="zwf"/>
    <property type="match status" value="1"/>
</dbReference>
<comment type="function">
    <text evidence="7">Catalyzes the oxidation of glucose 6-phosphate to 6-phosphogluconolactone.</text>
</comment>
<dbReference type="InterPro" id="IPR036291">
    <property type="entry name" value="NAD(P)-bd_dom_sf"/>
</dbReference>
<comment type="catalytic activity">
    <reaction evidence="7">
        <text>D-glucose 6-phosphate + NADP(+) = 6-phospho-D-glucono-1,5-lactone + NADPH + H(+)</text>
        <dbReference type="Rhea" id="RHEA:15841"/>
        <dbReference type="ChEBI" id="CHEBI:15378"/>
        <dbReference type="ChEBI" id="CHEBI:57783"/>
        <dbReference type="ChEBI" id="CHEBI:57955"/>
        <dbReference type="ChEBI" id="CHEBI:58349"/>
        <dbReference type="ChEBI" id="CHEBI:61548"/>
        <dbReference type="EC" id="1.1.1.49"/>
    </reaction>
</comment>